<organism evidence="1 2">
    <name type="scientific">Mycobacteroides salmoniphilum</name>
    <dbReference type="NCBI Taxonomy" id="404941"/>
    <lineage>
        <taxon>Bacteria</taxon>
        <taxon>Bacillati</taxon>
        <taxon>Actinomycetota</taxon>
        <taxon>Actinomycetes</taxon>
        <taxon>Mycobacteriales</taxon>
        <taxon>Mycobacteriaceae</taxon>
        <taxon>Mycobacteroides</taxon>
    </lineage>
</organism>
<dbReference type="AlphaFoldDB" id="A0A4R8RXU4"/>
<gene>
    <name evidence="1" type="ORF">DE4585_03016</name>
</gene>
<name>A0A4R8RXU4_9MYCO</name>
<comment type="caution">
    <text evidence="1">The sequence shown here is derived from an EMBL/GenBank/DDBJ whole genome shotgun (WGS) entry which is preliminary data.</text>
</comment>
<evidence type="ECO:0000313" key="2">
    <source>
        <dbReference type="Proteomes" id="UP000295117"/>
    </source>
</evidence>
<protein>
    <submittedName>
        <fullName evidence="1">Uncharacterized protein</fullName>
    </submittedName>
</protein>
<dbReference type="EMBL" id="PECH01000008">
    <property type="protein sequence ID" value="TDZ79280.1"/>
    <property type="molecule type" value="Genomic_DNA"/>
</dbReference>
<accession>A0A4R8RXU4</accession>
<evidence type="ECO:0000313" key="1">
    <source>
        <dbReference type="EMBL" id="TDZ79280.1"/>
    </source>
</evidence>
<sequence>MGGGDGGVGSALARPGAPANTAKPIAAADALVTINLLMFMRCPFRIGVPDPTYAGGNSGQVSAV</sequence>
<dbReference type="Proteomes" id="UP000295117">
    <property type="component" value="Unassembled WGS sequence"/>
</dbReference>
<proteinExistence type="predicted"/>
<reference evidence="1 2" key="1">
    <citation type="journal article" date="2019" name="Sci. Rep.">
        <title>Extended insight into the Mycobacterium chelonae-abscessus complex through whole genome sequencing of Mycobacterium salmoniphilum outbreak and Mycobacterium salmoniphilum-like strains.</title>
        <authorList>
            <person name="Behra P.R.K."/>
            <person name="Das S."/>
            <person name="Pettersson B.M.F."/>
            <person name="Shirreff L."/>
            <person name="DuCote T."/>
            <person name="Jacobsson K.G."/>
            <person name="Ennis D.G."/>
            <person name="Kirsebom L.A."/>
        </authorList>
    </citation>
    <scope>NUCLEOTIDE SEQUENCE [LARGE SCALE GENOMIC DNA]</scope>
    <source>
        <strain evidence="1 2">DE 4585</strain>
    </source>
</reference>